<evidence type="ECO:0000259" key="2">
    <source>
        <dbReference type="SMART" id="SM00903"/>
    </source>
</evidence>
<organism evidence="3 4">
    <name type="scientific">Bradyrhizobium canariense</name>
    <dbReference type="NCBI Taxonomy" id="255045"/>
    <lineage>
        <taxon>Bacteria</taxon>
        <taxon>Pseudomonadati</taxon>
        <taxon>Pseudomonadota</taxon>
        <taxon>Alphaproteobacteria</taxon>
        <taxon>Hyphomicrobiales</taxon>
        <taxon>Nitrobacteraceae</taxon>
        <taxon>Bradyrhizobium</taxon>
    </lineage>
</organism>
<keyword evidence="4" id="KW-1185">Reference proteome</keyword>
<dbReference type="GO" id="GO:0010181">
    <property type="term" value="F:FMN binding"/>
    <property type="evidence" value="ECO:0007669"/>
    <property type="project" value="InterPro"/>
</dbReference>
<dbReference type="GO" id="GO:0042602">
    <property type="term" value="F:riboflavin reductase (NADPH) activity"/>
    <property type="evidence" value="ECO:0007669"/>
    <property type="project" value="TreeGrafter"/>
</dbReference>
<dbReference type="Gene3D" id="2.30.110.10">
    <property type="entry name" value="Electron Transport, Fmn-binding Protein, Chain A"/>
    <property type="match status" value="1"/>
</dbReference>
<protein>
    <submittedName>
        <fullName evidence="3">NADH-FMN oxidoreductase RutF, flavin reductase (DIM6/NTAB) family</fullName>
    </submittedName>
</protein>
<accession>A0A1H1WYL8</accession>
<evidence type="ECO:0000313" key="3">
    <source>
        <dbReference type="EMBL" id="SDT02258.1"/>
    </source>
</evidence>
<dbReference type="EMBL" id="LT629750">
    <property type="protein sequence ID" value="SDT02258.1"/>
    <property type="molecule type" value="Genomic_DNA"/>
</dbReference>
<dbReference type="SMART" id="SM00903">
    <property type="entry name" value="Flavin_Reduct"/>
    <property type="match status" value="1"/>
</dbReference>
<dbReference type="InterPro" id="IPR050268">
    <property type="entry name" value="NADH-dep_flavin_reductase"/>
</dbReference>
<evidence type="ECO:0000256" key="1">
    <source>
        <dbReference type="ARBA" id="ARBA00023002"/>
    </source>
</evidence>
<evidence type="ECO:0000313" key="4">
    <source>
        <dbReference type="Proteomes" id="UP000243904"/>
    </source>
</evidence>
<dbReference type="InterPro" id="IPR002563">
    <property type="entry name" value="Flavin_Rdtase-like_dom"/>
</dbReference>
<feature type="domain" description="Flavin reductase like" evidence="2">
    <location>
        <begin position="17"/>
        <end position="159"/>
    </location>
</feature>
<name>A0A1H1WYL8_9BRAD</name>
<dbReference type="AlphaFoldDB" id="A0A1H1WYL8"/>
<dbReference type="PANTHER" id="PTHR30466:SF1">
    <property type="entry name" value="FMN REDUCTASE (NADH) RUTF"/>
    <property type="match status" value="1"/>
</dbReference>
<reference evidence="4" key="1">
    <citation type="submission" date="2016-10" db="EMBL/GenBank/DDBJ databases">
        <authorList>
            <person name="Varghese N."/>
            <person name="Submissions S."/>
        </authorList>
    </citation>
    <scope>NUCLEOTIDE SEQUENCE [LARGE SCALE GENOMIC DNA]</scope>
    <source>
        <strain evidence="4">GAS369</strain>
    </source>
</reference>
<gene>
    <name evidence="3" type="ORF">SAMN05444158_4078</name>
</gene>
<dbReference type="PANTHER" id="PTHR30466">
    <property type="entry name" value="FLAVIN REDUCTASE"/>
    <property type="match status" value="1"/>
</dbReference>
<dbReference type="Proteomes" id="UP000243904">
    <property type="component" value="Chromosome I"/>
</dbReference>
<keyword evidence="1" id="KW-0560">Oxidoreductase</keyword>
<dbReference type="Pfam" id="PF01613">
    <property type="entry name" value="Flavin_Reduct"/>
    <property type="match status" value="1"/>
</dbReference>
<sequence>MKKCFKNIPCDQFKAVMRRFAANVNVITSADGGLLNGMTATAVCSVTAEPPSVLVIVNKTNRSHPIIRNSGAFAVNVLSLAQQDIALHFASRVADPFSTIDFSVGKTGCPIIAGSDAHVECVVIKEVELGTHTIFVGEVVASDLSDGEPLLYHGGQYRRLEQAQDAFA</sequence>
<dbReference type="InterPro" id="IPR012349">
    <property type="entry name" value="Split_barrel_FMN-bd"/>
</dbReference>
<dbReference type="SUPFAM" id="SSF50475">
    <property type="entry name" value="FMN-binding split barrel"/>
    <property type="match status" value="1"/>
</dbReference>
<proteinExistence type="predicted"/>
<dbReference type="RefSeq" id="WP_100384084.1">
    <property type="nucleotide sequence ID" value="NZ_LT629750.1"/>
</dbReference>